<accession>A0A0G1RH99</accession>
<feature type="binding site" evidence="8">
    <location>
        <position position="61"/>
    </location>
    <ligand>
        <name>[4Fe-4S] cluster</name>
        <dbReference type="ChEBI" id="CHEBI:49883"/>
        <note>4Fe-4S-S-AdoMet</note>
    </ligand>
</feature>
<proteinExistence type="inferred from homology"/>
<comment type="function">
    <text evidence="8">Catalyzes the complex heterocyclic radical-mediated conversion of 6-carboxy-5,6,7,8-tetrahydropterin (CPH4) to 7-carboxy-7-deazaguanine (CDG), a step common to the biosynthetic pathways of all 7-deazapurine-containing compounds.</text>
</comment>
<evidence type="ECO:0000256" key="8">
    <source>
        <dbReference type="HAMAP-Rule" id="MF_00917"/>
    </source>
</evidence>
<dbReference type="InterPro" id="IPR007197">
    <property type="entry name" value="rSAM"/>
</dbReference>
<comment type="cofactor">
    <cofactor evidence="8">
        <name>[4Fe-4S] cluster</name>
        <dbReference type="ChEBI" id="CHEBI:49883"/>
    </cofactor>
    <text evidence="8">Binds 1 [4Fe-4S] cluster. The cluster is coordinated with 3 cysteines and an exchangeable S-adenosyl-L-methionine.</text>
</comment>
<name>A0A0G1RH99_9BACT</name>
<dbReference type="UniPathway" id="UPA00391"/>
<keyword evidence="3 8" id="KW-0479">Metal-binding</keyword>
<evidence type="ECO:0000256" key="6">
    <source>
        <dbReference type="ARBA" id="ARBA00023014"/>
    </source>
</evidence>
<dbReference type="GO" id="GO:0000287">
    <property type="term" value="F:magnesium ion binding"/>
    <property type="evidence" value="ECO:0007669"/>
    <property type="project" value="UniProtKB-UniRule"/>
</dbReference>
<keyword evidence="1 8" id="KW-0004">4Fe-4S</keyword>
<dbReference type="SFLD" id="SFLDS00029">
    <property type="entry name" value="Radical_SAM"/>
    <property type="match status" value="1"/>
</dbReference>
<sequence>MKLLETDYRPTPEDKARIKILSDMFKVSGDGVFATLQGEGLTTKEGGTAGLPVVFLRLHFCNLTCGFPTGWQCDTRYTWNPRMEEFWKEPRDWSINQTAVNIRQAWRQNHPQIETGHRLVISGGEPLLQQGKIVELIRELSEFEIEIETNGTILPLPELEDCQFNCSPKLSGSGNSRKRRFHPDVITHIARLQKSWLKFVVTDLAELNEIRTIQQECQIPNEKIIVMPQGRSWESIQAQAQLLEPSVSERNWHIGYRHQLNWFGDQRGT</sequence>
<dbReference type="PANTHER" id="PTHR42836:SF1">
    <property type="entry name" value="7-CARBOXY-7-DEAZAGUANINE SYNTHASE"/>
    <property type="match status" value="1"/>
</dbReference>
<dbReference type="EMBL" id="LCNM01000008">
    <property type="protein sequence ID" value="KKU56447.1"/>
    <property type="molecule type" value="Genomic_DNA"/>
</dbReference>
<evidence type="ECO:0000256" key="1">
    <source>
        <dbReference type="ARBA" id="ARBA00022485"/>
    </source>
</evidence>
<keyword evidence="2 8" id="KW-0949">S-adenosyl-L-methionine</keyword>
<keyword evidence="6 8" id="KW-0411">Iron-sulfur</keyword>
<dbReference type="SUPFAM" id="SSF102114">
    <property type="entry name" value="Radical SAM enzymes"/>
    <property type="match status" value="1"/>
</dbReference>
<dbReference type="GO" id="GO:0051539">
    <property type="term" value="F:4 iron, 4 sulfur cluster binding"/>
    <property type="evidence" value="ECO:0007669"/>
    <property type="project" value="UniProtKB-UniRule"/>
</dbReference>
<evidence type="ECO:0000256" key="2">
    <source>
        <dbReference type="ARBA" id="ARBA00022691"/>
    </source>
</evidence>
<dbReference type="CDD" id="cd01335">
    <property type="entry name" value="Radical_SAM"/>
    <property type="match status" value="1"/>
</dbReference>
<gene>
    <name evidence="8" type="primary">queE</name>
    <name evidence="9" type="ORF">UX78_C0008G0011</name>
</gene>
<evidence type="ECO:0000256" key="3">
    <source>
        <dbReference type="ARBA" id="ARBA00022723"/>
    </source>
</evidence>
<comment type="similarity">
    <text evidence="8">Belongs to the radical SAM superfamily. 7-carboxy-7-deazaguanine synthase family.</text>
</comment>
<comment type="catalytic activity">
    <reaction evidence="8">
        <text>6-carboxy-5,6,7,8-tetrahydropterin + H(+) = 7-carboxy-7-carbaguanine + NH4(+)</text>
        <dbReference type="Rhea" id="RHEA:27974"/>
        <dbReference type="ChEBI" id="CHEBI:15378"/>
        <dbReference type="ChEBI" id="CHEBI:28938"/>
        <dbReference type="ChEBI" id="CHEBI:61032"/>
        <dbReference type="ChEBI" id="CHEBI:61036"/>
        <dbReference type="EC" id="4.3.99.3"/>
    </reaction>
</comment>
<keyword evidence="5 8" id="KW-0408">Iron</keyword>
<evidence type="ECO:0000256" key="5">
    <source>
        <dbReference type="ARBA" id="ARBA00023004"/>
    </source>
</evidence>
<dbReference type="Proteomes" id="UP000034607">
    <property type="component" value="Unassembled WGS sequence"/>
</dbReference>
<protein>
    <recommendedName>
        <fullName evidence="8">7-carboxy-7-deazaguanine synthase</fullName>
        <shortName evidence="8">CDG synthase</shortName>
        <ecNumber evidence="8">4.3.99.3</ecNumber>
    </recommendedName>
    <alternativeName>
        <fullName evidence="8">Queuosine biosynthesis protein QueE</fullName>
    </alternativeName>
</protein>
<feature type="binding site" evidence="8">
    <location>
        <position position="65"/>
    </location>
    <ligand>
        <name>[4Fe-4S] cluster</name>
        <dbReference type="ChEBI" id="CHEBI:49883"/>
        <note>4Fe-4S-S-AdoMet</note>
    </ligand>
</feature>
<evidence type="ECO:0000313" key="9">
    <source>
        <dbReference type="EMBL" id="KKU56447.1"/>
    </source>
</evidence>
<dbReference type="PANTHER" id="PTHR42836">
    <property type="entry name" value="7-CARBOXY-7-DEAZAGUANINE SYNTHASE"/>
    <property type="match status" value="1"/>
</dbReference>
<dbReference type="EC" id="4.3.99.3" evidence="8"/>
<feature type="binding site" evidence="8">
    <location>
        <position position="57"/>
    </location>
    <ligand>
        <name>substrate</name>
    </ligand>
</feature>
<keyword evidence="7 8" id="KW-0456">Lyase</keyword>
<feature type="binding site" evidence="8">
    <location>
        <position position="122"/>
    </location>
    <ligand>
        <name>substrate</name>
    </ligand>
</feature>
<comment type="subunit">
    <text evidence="8">Homodimer.</text>
</comment>
<feature type="binding site" evidence="8">
    <location>
        <position position="124"/>
    </location>
    <ligand>
        <name>S-adenosyl-L-methionine</name>
        <dbReference type="ChEBI" id="CHEBI:59789"/>
    </ligand>
</feature>
<comment type="caution">
    <text evidence="9">The sequence shown here is derived from an EMBL/GenBank/DDBJ whole genome shotgun (WGS) entry which is preliminary data.</text>
</comment>
<feature type="binding site" evidence="8">
    <location>
        <position position="75"/>
    </location>
    <ligand>
        <name>Mg(2+)</name>
        <dbReference type="ChEBI" id="CHEBI:18420"/>
    </ligand>
</feature>
<feature type="binding site" evidence="8">
    <location>
        <position position="73"/>
    </location>
    <ligand>
        <name>[4Fe-4S] cluster</name>
        <dbReference type="ChEBI" id="CHEBI:49883"/>
        <note>4Fe-4S-S-AdoMet</note>
    </ligand>
</feature>
<comment type="cofactor">
    <cofactor evidence="8">
        <name>S-adenosyl-L-methionine</name>
        <dbReference type="ChEBI" id="CHEBI:59789"/>
    </cofactor>
    <text evidence="8">Binds 1 S-adenosyl-L-methionine per subunit.</text>
</comment>
<evidence type="ECO:0000256" key="4">
    <source>
        <dbReference type="ARBA" id="ARBA00022842"/>
    </source>
</evidence>
<organism evidence="9 10">
    <name type="scientific">Candidatus Amesbacteria bacterium GW2011_GWA2_47_11</name>
    <dbReference type="NCBI Taxonomy" id="1618357"/>
    <lineage>
        <taxon>Bacteria</taxon>
        <taxon>Candidatus Amesiibacteriota</taxon>
    </lineage>
</organism>
<keyword evidence="8" id="KW-0671">Queuosine biosynthesis</keyword>
<dbReference type="HAMAP" id="MF_00917">
    <property type="entry name" value="QueE"/>
    <property type="match status" value="1"/>
</dbReference>
<evidence type="ECO:0000256" key="7">
    <source>
        <dbReference type="ARBA" id="ARBA00023239"/>
    </source>
</evidence>
<dbReference type="GO" id="GO:1904047">
    <property type="term" value="F:S-adenosyl-L-methionine binding"/>
    <property type="evidence" value="ECO:0007669"/>
    <property type="project" value="UniProtKB-UniRule"/>
</dbReference>
<dbReference type="GO" id="GO:0008616">
    <property type="term" value="P:tRNA queuosine(34) biosynthetic process"/>
    <property type="evidence" value="ECO:0007669"/>
    <property type="project" value="UniProtKB-UniRule"/>
</dbReference>
<dbReference type="InterPro" id="IPR024924">
    <property type="entry name" value="7-CO-7-deazaguanine_synth-like"/>
</dbReference>
<feature type="binding site" evidence="8">
    <location>
        <begin position="167"/>
        <end position="169"/>
    </location>
    <ligand>
        <name>S-adenosyl-L-methionine</name>
        <dbReference type="ChEBI" id="CHEBI:59789"/>
    </ligand>
</feature>
<comment type="caution">
    <text evidence="8">Lacks conserved residue(s) required for the propagation of feature annotation.</text>
</comment>
<dbReference type="AlphaFoldDB" id="A0A0G1RH99"/>
<evidence type="ECO:0000313" key="10">
    <source>
        <dbReference type="Proteomes" id="UP000034607"/>
    </source>
</evidence>
<dbReference type="GO" id="GO:0016840">
    <property type="term" value="F:carbon-nitrogen lyase activity"/>
    <property type="evidence" value="ECO:0007669"/>
    <property type="project" value="UniProtKB-UniRule"/>
</dbReference>
<dbReference type="InterPro" id="IPR058240">
    <property type="entry name" value="rSAM_sf"/>
</dbReference>
<feature type="binding site" evidence="8">
    <location>
        <begin position="36"/>
        <end position="38"/>
    </location>
    <ligand>
        <name>substrate</name>
    </ligand>
</feature>
<dbReference type="Gene3D" id="3.20.20.70">
    <property type="entry name" value="Aldolase class I"/>
    <property type="match status" value="1"/>
</dbReference>
<comment type="cofactor">
    <cofactor evidence="8">
        <name>Mg(2+)</name>
        <dbReference type="ChEBI" id="CHEBI:18420"/>
    </cofactor>
</comment>
<dbReference type="InterPro" id="IPR013785">
    <property type="entry name" value="Aldolase_TIM"/>
</dbReference>
<comment type="pathway">
    <text evidence="8">Purine metabolism; 7-cyano-7-deazaguanine biosynthesis.</text>
</comment>
<keyword evidence="4 8" id="KW-0460">Magnesium</keyword>
<reference evidence="9 10" key="1">
    <citation type="journal article" date="2015" name="Nature">
        <title>rRNA introns, odd ribosomes, and small enigmatic genomes across a large radiation of phyla.</title>
        <authorList>
            <person name="Brown C.T."/>
            <person name="Hug L.A."/>
            <person name="Thomas B.C."/>
            <person name="Sharon I."/>
            <person name="Castelle C.J."/>
            <person name="Singh A."/>
            <person name="Wilkins M.J."/>
            <person name="Williams K.H."/>
            <person name="Banfield J.F."/>
        </authorList>
    </citation>
    <scope>NUCLEOTIDE SEQUENCE [LARGE SCALE GENOMIC DNA]</scope>
</reference>